<dbReference type="CDD" id="cd13120">
    <property type="entry name" value="BF2867_like_N"/>
    <property type="match status" value="1"/>
</dbReference>
<keyword evidence="6" id="KW-0378">Hydrolase</keyword>
<dbReference type="GO" id="GO:0046872">
    <property type="term" value="F:metal ion binding"/>
    <property type="evidence" value="ECO:0007669"/>
    <property type="project" value="UniProtKB-KW"/>
</dbReference>
<organism evidence="12 13">
    <name type="scientific">Sphingobacterium lactis</name>
    <dbReference type="NCBI Taxonomy" id="797291"/>
    <lineage>
        <taxon>Bacteria</taxon>
        <taxon>Pseudomonadati</taxon>
        <taxon>Bacteroidota</taxon>
        <taxon>Sphingobacteriia</taxon>
        <taxon>Sphingobacteriales</taxon>
        <taxon>Sphingobacteriaceae</taxon>
        <taxon>Sphingobacterium</taxon>
    </lineage>
</organism>
<evidence type="ECO:0000256" key="5">
    <source>
        <dbReference type="ARBA" id="ARBA00022759"/>
    </source>
</evidence>
<keyword evidence="5 12" id="KW-0255">Endonuclease</keyword>
<keyword evidence="3" id="KW-0540">Nuclease</keyword>
<dbReference type="GO" id="GO:0004519">
    <property type="term" value="F:endonuclease activity"/>
    <property type="evidence" value="ECO:0007669"/>
    <property type="project" value="UniProtKB-KW"/>
</dbReference>
<dbReference type="Gene3D" id="2.60.40.2620">
    <property type="entry name" value="Fimbrillin-like"/>
    <property type="match status" value="1"/>
</dbReference>
<dbReference type="PANTHER" id="PTHR13966">
    <property type="entry name" value="ENDONUCLEASE RELATED"/>
    <property type="match status" value="1"/>
</dbReference>
<dbReference type="GO" id="GO:0003676">
    <property type="term" value="F:nucleic acid binding"/>
    <property type="evidence" value="ECO:0007669"/>
    <property type="project" value="InterPro"/>
</dbReference>
<dbReference type="InterPro" id="IPR018524">
    <property type="entry name" value="DNA/RNA_endonuclease_AS"/>
</dbReference>
<evidence type="ECO:0000256" key="4">
    <source>
        <dbReference type="ARBA" id="ARBA00022723"/>
    </source>
</evidence>
<comment type="similarity">
    <text evidence="2">Belongs to the DNA/RNA non-specific endonuclease family.</text>
</comment>
<dbReference type="PROSITE" id="PS51257">
    <property type="entry name" value="PROKAR_LIPOPROTEIN"/>
    <property type="match status" value="1"/>
</dbReference>
<dbReference type="InterPro" id="IPR040255">
    <property type="entry name" value="Non-specific_endonuclease"/>
</dbReference>
<evidence type="ECO:0000256" key="8">
    <source>
        <dbReference type="PIRSR" id="PIRSR640255-1"/>
    </source>
</evidence>
<evidence type="ECO:0000256" key="3">
    <source>
        <dbReference type="ARBA" id="ARBA00022722"/>
    </source>
</evidence>
<dbReference type="PROSITE" id="PS01070">
    <property type="entry name" value="NUCLEASE_NON_SPEC"/>
    <property type="match status" value="1"/>
</dbReference>
<dbReference type="RefSeq" id="WP_103905822.1">
    <property type="nucleotide sequence ID" value="NZ_CP049246.1"/>
</dbReference>
<keyword evidence="4 9" id="KW-0479">Metal-binding</keyword>
<feature type="binding site" evidence="9">
    <location>
        <position position="399"/>
    </location>
    <ligand>
        <name>Mg(2+)</name>
        <dbReference type="ChEBI" id="CHEBI:18420"/>
        <note>catalytic</note>
    </ligand>
</feature>
<dbReference type="InterPro" id="IPR025049">
    <property type="entry name" value="Mfa-like_1"/>
</dbReference>
<evidence type="ECO:0000259" key="10">
    <source>
        <dbReference type="SMART" id="SM00477"/>
    </source>
</evidence>
<evidence type="ECO:0000256" key="7">
    <source>
        <dbReference type="ARBA" id="ARBA00022842"/>
    </source>
</evidence>
<dbReference type="PANTHER" id="PTHR13966:SF5">
    <property type="entry name" value="ENDONUCLEASE G, MITOCHONDRIAL"/>
    <property type="match status" value="1"/>
</dbReference>
<dbReference type="Proteomes" id="UP000236731">
    <property type="component" value="Unassembled WGS sequence"/>
</dbReference>
<dbReference type="SUPFAM" id="SSF54060">
    <property type="entry name" value="His-Me finger endonucleases"/>
    <property type="match status" value="1"/>
</dbReference>
<feature type="active site" description="Proton acceptor" evidence="8">
    <location>
        <position position="368"/>
    </location>
</feature>
<dbReference type="SMART" id="SM00892">
    <property type="entry name" value="Endonuclease_NS"/>
    <property type="match status" value="1"/>
</dbReference>
<dbReference type="InterPro" id="IPR044929">
    <property type="entry name" value="DNA/RNA_non-sp_Endonuclease_sf"/>
</dbReference>
<gene>
    <name evidence="12" type="ORF">SAMN05421877_104172</name>
</gene>
<name>A0A1H5WUD2_9SPHI</name>
<dbReference type="Gene3D" id="2.60.40.2630">
    <property type="match status" value="1"/>
</dbReference>
<dbReference type="InterPro" id="IPR001604">
    <property type="entry name" value="Endo_G_ENPP1-like_dom"/>
</dbReference>
<comment type="cofactor">
    <cofactor evidence="1">
        <name>Mg(2+)</name>
        <dbReference type="ChEBI" id="CHEBI:18420"/>
    </cofactor>
</comment>
<dbReference type="InterPro" id="IPR042278">
    <property type="entry name" value="Mfa-like_1_N"/>
</dbReference>
<dbReference type="OrthoDB" id="9811262at2"/>
<dbReference type="SMART" id="SM00477">
    <property type="entry name" value="NUC"/>
    <property type="match status" value="1"/>
</dbReference>
<dbReference type="InterPro" id="IPR044925">
    <property type="entry name" value="His-Me_finger_sf"/>
</dbReference>
<evidence type="ECO:0000256" key="1">
    <source>
        <dbReference type="ARBA" id="ARBA00001946"/>
    </source>
</evidence>
<dbReference type="AlphaFoldDB" id="A0A1H5WUD2"/>
<dbReference type="Gene3D" id="3.40.570.10">
    <property type="entry name" value="Extracellular Endonuclease, subunit A"/>
    <property type="match status" value="1"/>
</dbReference>
<evidence type="ECO:0000256" key="6">
    <source>
        <dbReference type="ARBA" id="ARBA00022801"/>
    </source>
</evidence>
<dbReference type="InterPro" id="IPR020821">
    <property type="entry name" value="ENPP1-3/EXOG-like_nuc-like"/>
</dbReference>
<proteinExistence type="inferred from homology"/>
<evidence type="ECO:0000313" key="13">
    <source>
        <dbReference type="Proteomes" id="UP000236731"/>
    </source>
</evidence>
<protein>
    <submittedName>
        <fullName evidence="12">Endonuclease G</fullName>
    </submittedName>
</protein>
<dbReference type="CDD" id="cd13121">
    <property type="entry name" value="BF2867_like_C"/>
    <property type="match status" value="1"/>
</dbReference>
<reference evidence="13" key="1">
    <citation type="submission" date="2016-10" db="EMBL/GenBank/DDBJ databases">
        <authorList>
            <person name="Varghese N."/>
            <person name="Submissions S."/>
        </authorList>
    </citation>
    <scope>NUCLEOTIDE SEQUENCE [LARGE SCALE GENOMIC DNA]</scope>
    <source>
        <strain evidence="13">DSM 22361</strain>
    </source>
</reference>
<sequence>MIKRIALYVTLSVMLFTSCRKENPIIDVKQDRAVLFSSKIAGQVQTRVSGSQWDENDAISIYMYAGSGLSASTILEEGFNKEFITSRSGNFRPKSTADEIRFPEGKAVQFVSFYPYQAGRELNRQLDIANQEEQSKIDYLYGKSAAANGATQGPVHLLFERIISKIRVKLQGENLEGLTAQLSNLETEADFDLTTATLNKKSTKKSVSGKVVQVGAEKYLELVIYPGKLDAMTKMIFRNVAGDSFTWDIAGLTTEYAAGNMYQYEVQLGKDGGVTPKPNVSYFELPIISNSMDLQYSFKMTPDQSKRNFAMLYDQKNKLALWVAYPLSRDYVGGQSRTNAWGYDPDINRNFQPLLSKGFGIGGIDRGHQLPSADRTKNRAENATTFYYSNMTAQEATLNQGVWAKLENQVRTWMQRSGVDTMYVVTGAGLQVTKDQPITYVRDNAGQEVAKPKYYYKALAVKRGTAYYTIGFKFDNVNTSGSAQPNSYRVTVRELEQLTGYTFFPALSTAEKSTINNAIWN</sequence>
<keyword evidence="7" id="KW-0460">Magnesium</keyword>
<dbReference type="GO" id="GO:0016787">
    <property type="term" value="F:hydrolase activity"/>
    <property type="evidence" value="ECO:0007669"/>
    <property type="project" value="UniProtKB-KW"/>
</dbReference>
<dbReference type="EMBL" id="FNUT01000004">
    <property type="protein sequence ID" value="SEG03159.1"/>
    <property type="molecule type" value="Genomic_DNA"/>
</dbReference>
<keyword evidence="13" id="KW-1185">Reference proteome</keyword>
<feature type="domain" description="ENPP1-3/EXOG-like endonuclease/phosphodiesterase" evidence="10">
    <location>
        <begin position="306"/>
        <end position="510"/>
    </location>
</feature>
<evidence type="ECO:0000256" key="2">
    <source>
        <dbReference type="ARBA" id="ARBA00010052"/>
    </source>
</evidence>
<evidence type="ECO:0000313" key="12">
    <source>
        <dbReference type="EMBL" id="SEG03159.1"/>
    </source>
</evidence>
<dbReference type="Pfam" id="PF01223">
    <property type="entry name" value="Endonuclease_NS"/>
    <property type="match status" value="1"/>
</dbReference>
<evidence type="ECO:0000256" key="9">
    <source>
        <dbReference type="PIRSR" id="PIRSR640255-2"/>
    </source>
</evidence>
<evidence type="ECO:0000259" key="11">
    <source>
        <dbReference type="SMART" id="SM00892"/>
    </source>
</evidence>
<dbReference type="Pfam" id="PF13149">
    <property type="entry name" value="Mfa_like_1"/>
    <property type="match status" value="1"/>
</dbReference>
<feature type="domain" description="DNA/RNA non-specific endonuclease/pyrophosphatase/phosphodiesterase" evidence="11">
    <location>
        <begin position="305"/>
        <end position="510"/>
    </location>
</feature>
<accession>A0A1H5WUD2</accession>